<evidence type="ECO:0000256" key="1">
    <source>
        <dbReference type="ARBA" id="ARBA00004236"/>
    </source>
</evidence>
<feature type="compositionally biased region" description="Basic and acidic residues" evidence="6">
    <location>
        <begin position="49"/>
        <end position="58"/>
    </location>
</feature>
<keyword evidence="10" id="KW-1185">Reference proteome</keyword>
<proteinExistence type="predicted"/>
<keyword evidence="8" id="KW-0732">Signal</keyword>
<dbReference type="Pfam" id="PF04347">
    <property type="entry name" value="FliO"/>
    <property type="match status" value="1"/>
</dbReference>
<dbReference type="Proteomes" id="UP001601058">
    <property type="component" value="Unassembled WGS sequence"/>
</dbReference>
<keyword evidence="9" id="KW-0969">Cilium</keyword>
<dbReference type="EMBL" id="JBIACJ010000001">
    <property type="protein sequence ID" value="MFE8695172.1"/>
    <property type="molecule type" value="Genomic_DNA"/>
</dbReference>
<evidence type="ECO:0000313" key="9">
    <source>
        <dbReference type="EMBL" id="MFE8695172.1"/>
    </source>
</evidence>
<feature type="compositionally biased region" description="Acidic residues" evidence="6">
    <location>
        <begin position="37"/>
        <end position="46"/>
    </location>
</feature>
<dbReference type="RefSeq" id="WP_389214800.1">
    <property type="nucleotide sequence ID" value="NZ_JBIACJ010000001.1"/>
</dbReference>
<protein>
    <submittedName>
        <fullName evidence="9">Flagellar biosynthetic protein FliO</fullName>
    </submittedName>
</protein>
<feature type="chain" id="PRO_5046598406" evidence="8">
    <location>
        <begin position="28"/>
        <end position="221"/>
    </location>
</feature>
<sequence length="221" mass="25000">MQYVKRSFLLLLLICVALQGLGTSAYAEQLNNSVTDWLEEDSDGNGEEQPQKQEEQSKDEIAANVGINAWDFIKMIFATIFVVALLYFLLKFINKKSKMFKSSNLVENLGGTALGTNRSVQLIKVGNRVLVVGVGENIQLLTEINDSEERNQIISEYNDKMEQLVQPSDIVTRVLQRRKNVHTSGNKGNHFQSLLKEQLDDITTGRKKLFDEMEKKGSDEQ</sequence>
<organism evidence="9 10">
    <name type="scientific">Cytobacillus mangrovibacter</name>
    <dbReference type="NCBI Taxonomy" id="3299024"/>
    <lineage>
        <taxon>Bacteria</taxon>
        <taxon>Bacillati</taxon>
        <taxon>Bacillota</taxon>
        <taxon>Bacilli</taxon>
        <taxon>Bacillales</taxon>
        <taxon>Bacillaceae</taxon>
        <taxon>Cytobacillus</taxon>
    </lineage>
</organism>
<keyword evidence="9" id="KW-0966">Cell projection</keyword>
<feature type="signal peptide" evidence="8">
    <location>
        <begin position="1"/>
        <end position="27"/>
    </location>
</feature>
<evidence type="ECO:0000256" key="8">
    <source>
        <dbReference type="SAM" id="SignalP"/>
    </source>
</evidence>
<keyword evidence="5 7" id="KW-0472">Membrane</keyword>
<evidence type="ECO:0000256" key="7">
    <source>
        <dbReference type="SAM" id="Phobius"/>
    </source>
</evidence>
<evidence type="ECO:0000256" key="5">
    <source>
        <dbReference type="ARBA" id="ARBA00023136"/>
    </source>
</evidence>
<keyword evidence="4 7" id="KW-1133">Transmembrane helix</keyword>
<keyword evidence="9" id="KW-0282">Flagellum</keyword>
<feature type="transmembrane region" description="Helical" evidence="7">
    <location>
        <begin position="72"/>
        <end position="90"/>
    </location>
</feature>
<feature type="region of interest" description="Disordered" evidence="6">
    <location>
        <begin position="37"/>
        <end position="58"/>
    </location>
</feature>
<name>A0ABW6JTJ4_9BACI</name>
<evidence type="ECO:0000256" key="3">
    <source>
        <dbReference type="ARBA" id="ARBA00022692"/>
    </source>
</evidence>
<evidence type="ECO:0000256" key="4">
    <source>
        <dbReference type="ARBA" id="ARBA00022989"/>
    </source>
</evidence>
<comment type="caution">
    <text evidence="9">The sequence shown here is derived from an EMBL/GenBank/DDBJ whole genome shotgun (WGS) entry which is preliminary data.</text>
</comment>
<evidence type="ECO:0000256" key="6">
    <source>
        <dbReference type="SAM" id="MobiDB-lite"/>
    </source>
</evidence>
<keyword evidence="2" id="KW-1003">Cell membrane</keyword>
<comment type="subcellular location">
    <subcellularLocation>
        <location evidence="1">Cell membrane</location>
    </subcellularLocation>
</comment>
<reference evidence="9 10" key="1">
    <citation type="submission" date="2024-08" db="EMBL/GenBank/DDBJ databases">
        <title>Two novel Cytobacillus novel species.</title>
        <authorList>
            <person name="Liu G."/>
        </authorList>
    </citation>
    <scope>NUCLEOTIDE SEQUENCE [LARGE SCALE GENOMIC DNA]</scope>
    <source>
        <strain evidence="9 10">FJAT-53684</strain>
    </source>
</reference>
<evidence type="ECO:0000313" key="10">
    <source>
        <dbReference type="Proteomes" id="UP001601058"/>
    </source>
</evidence>
<keyword evidence="3 7" id="KW-0812">Transmembrane</keyword>
<gene>
    <name evidence="9" type="ORF">ACFYKT_02245</name>
</gene>
<dbReference type="InterPro" id="IPR022781">
    <property type="entry name" value="Flagellar_biosynth_FliO"/>
</dbReference>
<evidence type="ECO:0000256" key="2">
    <source>
        <dbReference type="ARBA" id="ARBA00022475"/>
    </source>
</evidence>
<accession>A0ABW6JTJ4</accession>